<gene>
    <name evidence="1" type="ORF">PYW08_006609</name>
</gene>
<proteinExistence type="predicted"/>
<comment type="caution">
    <text evidence="1">The sequence shown here is derived from an EMBL/GenBank/DDBJ whole genome shotgun (WGS) entry which is preliminary data.</text>
</comment>
<keyword evidence="2" id="KW-1185">Reference proteome</keyword>
<dbReference type="EMBL" id="CM056778">
    <property type="protein sequence ID" value="KAJ8735953.1"/>
    <property type="molecule type" value="Genomic_DNA"/>
</dbReference>
<evidence type="ECO:0000313" key="2">
    <source>
        <dbReference type="Proteomes" id="UP001231649"/>
    </source>
</evidence>
<sequence length="330" mass="37474">MMHSPKSNKCQSVPNLHSEKDAEPNVTQRNPKRKELDCELKRSISALSDEFKKSMSTLSSEIRDQFSNINSNIVNLRNEVNNLATTSSQIQSELTDLHSDFSNTKKVLSILNTKHLELSKVVDDLKSSVEFNYTNNSDAMKRVKEMESKIVSPTSEPISILISKLDRLEQQARQCNIEIGNLPEKRGENLLVILESIAAVINIPITQRDIVAIHLIPHAHTHNSRPKNVIVKFTSRLLRDNVLSAFRLAKGITSDRVGLAGTPCRIYMNEHLTLRYKELFRKCRDAAKTSKFRNVWVRNATVLVKENNNENDDSPTIAVRSEDDIFKSKK</sequence>
<dbReference type="Proteomes" id="UP001231649">
    <property type="component" value="Chromosome 2"/>
</dbReference>
<reference evidence="1" key="1">
    <citation type="submission" date="2023-03" db="EMBL/GenBank/DDBJ databases">
        <title>Chromosome-level genomes of two armyworms, Mythimna separata and Mythimna loreyi, provide insights into the biosynthesis and reception of sex pheromones.</title>
        <authorList>
            <person name="Zhao H."/>
        </authorList>
    </citation>
    <scope>NUCLEOTIDE SEQUENCE</scope>
    <source>
        <strain evidence="1">BeijingLab</strain>
    </source>
</reference>
<accession>A0ACC2R8P6</accession>
<evidence type="ECO:0000313" key="1">
    <source>
        <dbReference type="EMBL" id="KAJ8735953.1"/>
    </source>
</evidence>
<organism evidence="1 2">
    <name type="scientific">Mythimna loreyi</name>
    <dbReference type="NCBI Taxonomy" id="667449"/>
    <lineage>
        <taxon>Eukaryota</taxon>
        <taxon>Metazoa</taxon>
        <taxon>Ecdysozoa</taxon>
        <taxon>Arthropoda</taxon>
        <taxon>Hexapoda</taxon>
        <taxon>Insecta</taxon>
        <taxon>Pterygota</taxon>
        <taxon>Neoptera</taxon>
        <taxon>Endopterygota</taxon>
        <taxon>Lepidoptera</taxon>
        <taxon>Glossata</taxon>
        <taxon>Ditrysia</taxon>
        <taxon>Noctuoidea</taxon>
        <taxon>Noctuidae</taxon>
        <taxon>Noctuinae</taxon>
        <taxon>Hadenini</taxon>
        <taxon>Mythimna</taxon>
    </lineage>
</organism>
<protein>
    <submittedName>
        <fullName evidence="1">Uncharacterized protein</fullName>
    </submittedName>
</protein>
<name>A0ACC2R8P6_9NEOP</name>